<organism evidence="10 11">
    <name type="scientific">Alkalimonas delamerensis</name>
    <dbReference type="NCBI Taxonomy" id="265981"/>
    <lineage>
        <taxon>Bacteria</taxon>
        <taxon>Pseudomonadati</taxon>
        <taxon>Pseudomonadota</taxon>
        <taxon>Gammaproteobacteria</taxon>
        <taxon>Alkalimonas</taxon>
    </lineage>
</organism>
<dbReference type="InterPro" id="IPR003838">
    <property type="entry name" value="ABC3_permease_C"/>
</dbReference>
<evidence type="ECO:0000313" key="11">
    <source>
        <dbReference type="Proteomes" id="UP001236258"/>
    </source>
</evidence>
<keyword evidence="3 7" id="KW-0812">Transmembrane</keyword>
<feature type="transmembrane region" description="Helical" evidence="7">
    <location>
        <begin position="374"/>
        <end position="396"/>
    </location>
</feature>
<name>A0ABT9GTD9_9GAMM</name>
<feature type="domain" description="ABC3 transporter permease C-terminal" evidence="8">
    <location>
        <begin position="687"/>
        <end position="795"/>
    </location>
</feature>
<dbReference type="EMBL" id="JAUZVY010000006">
    <property type="protein sequence ID" value="MDP4530154.1"/>
    <property type="molecule type" value="Genomic_DNA"/>
</dbReference>
<dbReference type="PANTHER" id="PTHR30572">
    <property type="entry name" value="MEMBRANE COMPONENT OF TRANSPORTER-RELATED"/>
    <property type="match status" value="1"/>
</dbReference>
<keyword evidence="4 7" id="KW-1133">Transmembrane helix</keyword>
<dbReference type="InterPro" id="IPR050250">
    <property type="entry name" value="Macrolide_Exporter_MacB"/>
</dbReference>
<evidence type="ECO:0000256" key="2">
    <source>
        <dbReference type="ARBA" id="ARBA00022475"/>
    </source>
</evidence>
<feature type="transmembrane region" description="Helical" evidence="7">
    <location>
        <begin position="735"/>
        <end position="756"/>
    </location>
</feature>
<evidence type="ECO:0000256" key="1">
    <source>
        <dbReference type="ARBA" id="ARBA00004651"/>
    </source>
</evidence>
<dbReference type="Pfam" id="PF02687">
    <property type="entry name" value="FtsX"/>
    <property type="match status" value="2"/>
</dbReference>
<evidence type="ECO:0000256" key="5">
    <source>
        <dbReference type="ARBA" id="ARBA00023136"/>
    </source>
</evidence>
<dbReference type="PANTHER" id="PTHR30572:SF4">
    <property type="entry name" value="ABC TRANSPORTER PERMEASE YTRF"/>
    <property type="match status" value="1"/>
</dbReference>
<comment type="similarity">
    <text evidence="6">Belongs to the ABC-4 integral membrane protein family.</text>
</comment>
<accession>A0ABT9GTD9</accession>
<gene>
    <name evidence="10" type="ORF">Q3O59_14085</name>
</gene>
<dbReference type="RefSeq" id="WP_305946193.1">
    <property type="nucleotide sequence ID" value="NZ_JAUZVY010000006.1"/>
</dbReference>
<evidence type="ECO:0000259" key="8">
    <source>
        <dbReference type="Pfam" id="PF02687"/>
    </source>
</evidence>
<keyword evidence="11" id="KW-1185">Reference proteome</keyword>
<proteinExistence type="inferred from homology"/>
<feature type="transmembrane region" description="Helical" evidence="7">
    <location>
        <begin position="429"/>
        <end position="449"/>
    </location>
</feature>
<feature type="transmembrane region" description="Helical" evidence="7">
    <location>
        <begin position="679"/>
        <end position="707"/>
    </location>
</feature>
<feature type="transmembrane region" description="Helical" evidence="7">
    <location>
        <begin position="337"/>
        <end position="362"/>
    </location>
</feature>
<evidence type="ECO:0000256" key="3">
    <source>
        <dbReference type="ARBA" id="ARBA00022692"/>
    </source>
</evidence>
<reference evidence="10 11" key="1">
    <citation type="submission" date="2023-08" db="EMBL/GenBank/DDBJ databases">
        <authorList>
            <person name="Joshi A."/>
            <person name="Thite S."/>
        </authorList>
    </citation>
    <scope>NUCLEOTIDE SEQUENCE [LARGE SCALE GENOMIC DNA]</scope>
    <source>
        <strain evidence="10 11">1E1</strain>
    </source>
</reference>
<feature type="domain" description="ABC3 transporter permease C-terminal" evidence="8">
    <location>
        <begin position="290"/>
        <end position="403"/>
    </location>
</feature>
<dbReference type="Pfam" id="PF12704">
    <property type="entry name" value="MacB_PCD"/>
    <property type="match status" value="2"/>
</dbReference>
<evidence type="ECO:0000256" key="7">
    <source>
        <dbReference type="SAM" id="Phobius"/>
    </source>
</evidence>
<comment type="subcellular location">
    <subcellularLocation>
        <location evidence="1">Cell membrane</location>
        <topology evidence="1">Multi-pass membrane protein</topology>
    </subcellularLocation>
</comment>
<protein>
    <submittedName>
        <fullName evidence="10">ABC transporter permease</fullName>
    </submittedName>
</protein>
<evidence type="ECO:0000259" key="9">
    <source>
        <dbReference type="Pfam" id="PF12704"/>
    </source>
</evidence>
<feature type="domain" description="MacB-like periplasmic core" evidence="9">
    <location>
        <begin position="451"/>
        <end position="642"/>
    </location>
</feature>
<evidence type="ECO:0000256" key="4">
    <source>
        <dbReference type="ARBA" id="ARBA00022989"/>
    </source>
</evidence>
<evidence type="ECO:0000256" key="6">
    <source>
        <dbReference type="ARBA" id="ARBA00038076"/>
    </source>
</evidence>
<feature type="transmembrane region" description="Helical" evidence="7">
    <location>
        <begin position="768"/>
        <end position="791"/>
    </location>
</feature>
<evidence type="ECO:0000313" key="10">
    <source>
        <dbReference type="EMBL" id="MDP4530154.1"/>
    </source>
</evidence>
<feature type="transmembrane region" description="Helical" evidence="7">
    <location>
        <begin position="20"/>
        <end position="48"/>
    </location>
</feature>
<dbReference type="InterPro" id="IPR025857">
    <property type="entry name" value="MacB_PCD"/>
</dbReference>
<keyword evidence="5 7" id="KW-0472">Membrane</keyword>
<dbReference type="Proteomes" id="UP001236258">
    <property type="component" value="Unassembled WGS sequence"/>
</dbReference>
<sequence>MNGRLIWPMLWRSFQQSRHYYLTVVVSLVFTLTLLFSVLSLVNITFFAPLPYQNDRELYFVGGELNYQGAVHQASNVQTLFDLQEKSQFLQQMAVYFSFQTEYKLLDQPTRPSVPVLFGAHDIFEVMGVEPLLGRLFNEQEQMGNKQPSVVLSQAIWQQHYGARPDIIGQSVQLNQRQFTVIGVVKQALELPGFTDAHEAIWLPLDMDEFVDIRGFDGYSGGFAALGRLKPGVSVQEANAEAYQLLKQASAERHPDFQGVFEYYGKVVPLRQQIQGDSGRLVLMLMAGVSLLTLIALVNLSSMQLARAVKRLQPLAVCYAFGASKKQMFLQVFRHNIALLAGAGLLALLLTWLGFGVIANVASEQLPRISALRIDGMMLLLTALVLLVIALLFSWIELSGVREQQLMASLQSSGKGAGKQLKQGVAHTLIGVQLMLSLLVLLATAHVFVATWTEANRPTGIDSTELWSITVNYSDLDNREQRQNQHRALLQNLVALPQVQQVTAVSEPRAPRVRNQDTVSNAQGEVITSARIIRVLPGYFQFYGLELSGQDFTAEQVGLEHYPLIINQRLADRIARTSGKPALGQTLSIYQDSTQRQIIGVVANTNFPGDPSYEVDEVFYPSENPGWRDYSYLLKLNPGDALTDTALLELLRQQDPRLDLIELTTVAAAFHRFSLAHRLAAALAATLALMSLLTVLAGIAGIVIYLVQARRYQLGVEMAMGASLKQLLKDNLVKLAQPIAAALLLGFSCFFFLAGISRTQPELMFQANWSLVAVLLALLALAALLCSFVPLRRVLLTDPVKALRNE</sequence>
<feature type="transmembrane region" description="Helical" evidence="7">
    <location>
        <begin position="281"/>
        <end position="300"/>
    </location>
</feature>
<feature type="domain" description="MacB-like periplasmic core" evidence="9">
    <location>
        <begin position="30"/>
        <end position="242"/>
    </location>
</feature>
<comment type="caution">
    <text evidence="10">The sequence shown here is derived from an EMBL/GenBank/DDBJ whole genome shotgun (WGS) entry which is preliminary data.</text>
</comment>
<keyword evidence="2" id="KW-1003">Cell membrane</keyword>